<name>A0A841K796_9HYPH</name>
<evidence type="ECO:0000259" key="5">
    <source>
        <dbReference type="Pfam" id="PF24827"/>
    </source>
</evidence>
<dbReference type="Pfam" id="PF24827">
    <property type="entry name" value="AstE_AspA_cat"/>
    <property type="match status" value="1"/>
</dbReference>
<dbReference type="AlphaFoldDB" id="A0A841K796"/>
<keyword evidence="2" id="KW-0479">Metal-binding</keyword>
<keyword evidence="4" id="KW-0862">Zinc</keyword>
<dbReference type="PIRSF" id="PIRSF039012">
    <property type="entry name" value="ASP"/>
    <property type="match status" value="1"/>
</dbReference>
<evidence type="ECO:0000256" key="2">
    <source>
        <dbReference type="ARBA" id="ARBA00022723"/>
    </source>
</evidence>
<dbReference type="Proteomes" id="UP000588017">
    <property type="component" value="Unassembled WGS sequence"/>
</dbReference>
<organism evidence="6 7">
    <name type="scientific">Chelatococcus composti</name>
    <dbReference type="NCBI Taxonomy" id="1743235"/>
    <lineage>
        <taxon>Bacteria</taxon>
        <taxon>Pseudomonadati</taxon>
        <taxon>Pseudomonadota</taxon>
        <taxon>Alphaproteobacteria</taxon>
        <taxon>Hyphomicrobiales</taxon>
        <taxon>Chelatococcaceae</taxon>
        <taxon>Chelatococcus</taxon>
    </lineage>
</organism>
<reference evidence="6 7" key="1">
    <citation type="submission" date="2020-08" db="EMBL/GenBank/DDBJ databases">
        <title>Genomic Encyclopedia of Type Strains, Phase IV (KMG-IV): sequencing the most valuable type-strain genomes for metagenomic binning, comparative biology and taxonomic classification.</title>
        <authorList>
            <person name="Goeker M."/>
        </authorList>
    </citation>
    <scope>NUCLEOTIDE SEQUENCE [LARGE SCALE GENOMIC DNA]</scope>
    <source>
        <strain evidence="6 7">DSM 101465</strain>
    </source>
</reference>
<protein>
    <recommendedName>
        <fullName evidence="5">Succinylglutamate desuccinylase/Aspartoacylase catalytic domain-containing protein</fullName>
    </recommendedName>
</protein>
<dbReference type="InterPro" id="IPR053138">
    <property type="entry name" value="N-alpha-Ac-DABA_deacetylase"/>
</dbReference>
<evidence type="ECO:0000256" key="3">
    <source>
        <dbReference type="ARBA" id="ARBA00022801"/>
    </source>
</evidence>
<keyword evidence="7" id="KW-1185">Reference proteome</keyword>
<keyword evidence="3" id="KW-0378">Hydrolase</keyword>
<dbReference type="Gene3D" id="3.40.630.10">
    <property type="entry name" value="Zn peptidases"/>
    <property type="match status" value="1"/>
</dbReference>
<proteinExistence type="predicted"/>
<accession>A0A841K796</accession>
<sequence>MHTGLIHSIDFDADGRQFGHLRLPYSIDRSPYFHIHIPICRIRNGAGPRVLLMSGNHGDEYEGELLLARLMRRLTPAAVRGEITILPMANLPAVMAARRRSPYDDGNLNRAFPGDAGGTPTARIAHFLENDLFPRHDVVFDLHAGGTSMAHLPCALIERQGPPERFARAVELMQALAMPYGFVAENGPAAPTSMGAAARAGAIGISGEFGGGATVTRESMRLTARAIDNLLIATGSITAPVLSEGEAPAAEPMQLLVLDSHDQAIYATRRGWFEPVADIGDRVAAGDLAGYYHDLTRLDLPEEPLYFKQGGIVISRRLHTDSEAGDCLIQVARPVAAGDLVAP</sequence>
<evidence type="ECO:0000256" key="4">
    <source>
        <dbReference type="ARBA" id="ARBA00022833"/>
    </source>
</evidence>
<dbReference type="InterPro" id="IPR043795">
    <property type="entry name" value="N-alpha-Ac-DABA-like"/>
</dbReference>
<gene>
    <name evidence="6" type="ORF">HNQ73_002335</name>
</gene>
<dbReference type="InterPro" id="IPR055438">
    <property type="entry name" value="AstE_AspA_cat"/>
</dbReference>
<dbReference type="SUPFAM" id="SSF53187">
    <property type="entry name" value="Zn-dependent exopeptidases"/>
    <property type="match status" value="1"/>
</dbReference>
<dbReference type="PANTHER" id="PTHR37326">
    <property type="entry name" value="BLL3975 PROTEIN"/>
    <property type="match status" value="1"/>
</dbReference>
<dbReference type="PANTHER" id="PTHR37326:SF1">
    <property type="entry name" value="BLL3975 PROTEIN"/>
    <property type="match status" value="1"/>
</dbReference>
<dbReference type="GO" id="GO:0016788">
    <property type="term" value="F:hydrolase activity, acting on ester bonds"/>
    <property type="evidence" value="ECO:0007669"/>
    <property type="project" value="InterPro"/>
</dbReference>
<evidence type="ECO:0000313" key="7">
    <source>
        <dbReference type="Proteomes" id="UP000588017"/>
    </source>
</evidence>
<comment type="cofactor">
    <cofactor evidence="1">
        <name>Zn(2+)</name>
        <dbReference type="ChEBI" id="CHEBI:29105"/>
    </cofactor>
</comment>
<feature type="domain" description="Succinylglutamate desuccinylase/Aspartoacylase catalytic" evidence="5">
    <location>
        <begin position="46"/>
        <end position="231"/>
    </location>
</feature>
<comment type="caution">
    <text evidence="6">The sequence shown here is derived from an EMBL/GenBank/DDBJ whole genome shotgun (WGS) entry which is preliminary data.</text>
</comment>
<dbReference type="EMBL" id="JACHEH010000005">
    <property type="protein sequence ID" value="MBB6168698.1"/>
    <property type="molecule type" value="Genomic_DNA"/>
</dbReference>
<dbReference type="RefSeq" id="WP_183335031.1">
    <property type="nucleotide sequence ID" value="NZ_BMHX01000005.1"/>
</dbReference>
<dbReference type="GO" id="GO:0046872">
    <property type="term" value="F:metal ion binding"/>
    <property type="evidence" value="ECO:0007669"/>
    <property type="project" value="UniProtKB-KW"/>
</dbReference>
<dbReference type="CDD" id="cd06252">
    <property type="entry name" value="M14_ASTE_ASPA-like"/>
    <property type="match status" value="1"/>
</dbReference>
<dbReference type="GO" id="GO:0016811">
    <property type="term" value="F:hydrolase activity, acting on carbon-nitrogen (but not peptide) bonds, in linear amides"/>
    <property type="evidence" value="ECO:0007669"/>
    <property type="project" value="InterPro"/>
</dbReference>
<evidence type="ECO:0000256" key="1">
    <source>
        <dbReference type="ARBA" id="ARBA00001947"/>
    </source>
</evidence>
<evidence type="ECO:0000313" key="6">
    <source>
        <dbReference type="EMBL" id="MBB6168698.1"/>
    </source>
</evidence>